<keyword evidence="4" id="KW-1185">Reference proteome</keyword>
<evidence type="ECO:0000313" key="3">
    <source>
        <dbReference type="EMBL" id="KIH58457.1"/>
    </source>
</evidence>
<feature type="transmembrane region" description="Helical" evidence="1">
    <location>
        <begin position="129"/>
        <end position="154"/>
    </location>
</feature>
<dbReference type="EMBL" id="KN733097">
    <property type="protein sequence ID" value="KIH58457.1"/>
    <property type="molecule type" value="Genomic_DNA"/>
</dbReference>
<sequence length="240" mass="26798">MSSPCLQLLITIMSIAVTAGASNSTIVAENVNALRHIIECRSQGVYLHSPDAQASELCVNKFCVKEQGPPMNRVVNLPSKDLLYEYEARWEIKTMHNFITVETICPAQPFCSTINCMICSENMLNPECWPVAGIAAVGIILYLTIALCYTICFIPVTIGHPFRLIVKGICMYVCVRMQYTAKRDLAMHQTKLPMFQKTPNNAFEKITGSIGPEQLSQLSHKCLGMPNCERYLSPRQTVCQ</sequence>
<evidence type="ECO:0000256" key="2">
    <source>
        <dbReference type="SAM" id="SignalP"/>
    </source>
</evidence>
<keyword evidence="1" id="KW-0812">Transmembrane</keyword>
<evidence type="ECO:0000313" key="4">
    <source>
        <dbReference type="Proteomes" id="UP000054047"/>
    </source>
</evidence>
<gene>
    <name evidence="3" type="ORF">ANCDUO_11335</name>
</gene>
<proteinExistence type="predicted"/>
<accession>A0A0C2D8G3</accession>
<name>A0A0C2D8G3_9BILA</name>
<evidence type="ECO:0000256" key="1">
    <source>
        <dbReference type="SAM" id="Phobius"/>
    </source>
</evidence>
<organism evidence="3 4">
    <name type="scientific">Ancylostoma duodenale</name>
    <dbReference type="NCBI Taxonomy" id="51022"/>
    <lineage>
        <taxon>Eukaryota</taxon>
        <taxon>Metazoa</taxon>
        <taxon>Ecdysozoa</taxon>
        <taxon>Nematoda</taxon>
        <taxon>Chromadorea</taxon>
        <taxon>Rhabditida</taxon>
        <taxon>Rhabditina</taxon>
        <taxon>Rhabditomorpha</taxon>
        <taxon>Strongyloidea</taxon>
        <taxon>Ancylostomatidae</taxon>
        <taxon>Ancylostomatinae</taxon>
        <taxon>Ancylostoma</taxon>
    </lineage>
</organism>
<dbReference type="AlphaFoldDB" id="A0A0C2D8G3"/>
<evidence type="ECO:0008006" key="5">
    <source>
        <dbReference type="Google" id="ProtNLM"/>
    </source>
</evidence>
<feature type="chain" id="PRO_5002147698" description="Phlebovirus glycoprotein G2 fusion domain-containing protein" evidence="2">
    <location>
        <begin position="21"/>
        <end position="240"/>
    </location>
</feature>
<dbReference type="Proteomes" id="UP000054047">
    <property type="component" value="Unassembled WGS sequence"/>
</dbReference>
<protein>
    <recommendedName>
        <fullName evidence="5">Phlebovirus glycoprotein G2 fusion domain-containing protein</fullName>
    </recommendedName>
</protein>
<keyword evidence="1" id="KW-0472">Membrane</keyword>
<keyword evidence="2" id="KW-0732">Signal</keyword>
<reference evidence="3 4" key="1">
    <citation type="submission" date="2013-12" db="EMBL/GenBank/DDBJ databases">
        <title>Draft genome of the parsitic nematode Ancylostoma duodenale.</title>
        <authorList>
            <person name="Mitreva M."/>
        </authorList>
    </citation>
    <scope>NUCLEOTIDE SEQUENCE [LARGE SCALE GENOMIC DNA]</scope>
    <source>
        <strain evidence="3 4">Zhejiang</strain>
    </source>
</reference>
<keyword evidence="1" id="KW-1133">Transmembrane helix</keyword>
<feature type="signal peptide" evidence="2">
    <location>
        <begin position="1"/>
        <end position="20"/>
    </location>
</feature>